<feature type="chain" id="PRO_5045573161" evidence="1">
    <location>
        <begin position="28"/>
        <end position="176"/>
    </location>
</feature>
<proteinExistence type="predicted"/>
<organism evidence="2 3">
    <name type="scientific">Novosphingobium aquae</name>
    <dbReference type="NCBI Taxonomy" id="3133435"/>
    <lineage>
        <taxon>Bacteria</taxon>
        <taxon>Pseudomonadati</taxon>
        <taxon>Pseudomonadota</taxon>
        <taxon>Alphaproteobacteria</taxon>
        <taxon>Sphingomonadales</taxon>
        <taxon>Sphingomonadaceae</taxon>
        <taxon>Novosphingobium</taxon>
    </lineage>
</organism>
<dbReference type="EMBL" id="JBBHJY010000007">
    <property type="protein sequence ID" value="MEJ6010992.1"/>
    <property type="molecule type" value="Genomic_DNA"/>
</dbReference>
<dbReference type="RefSeq" id="WP_339967850.1">
    <property type="nucleotide sequence ID" value="NZ_JBBHJY010000007.1"/>
</dbReference>
<evidence type="ECO:0000313" key="3">
    <source>
        <dbReference type="Proteomes" id="UP001379235"/>
    </source>
</evidence>
<evidence type="ECO:0000256" key="1">
    <source>
        <dbReference type="SAM" id="SignalP"/>
    </source>
</evidence>
<comment type="caution">
    <text evidence="2">The sequence shown here is derived from an EMBL/GenBank/DDBJ whole genome shotgun (WGS) entry which is preliminary data.</text>
</comment>
<protein>
    <submittedName>
        <fullName evidence="2">Uncharacterized protein</fullName>
    </submittedName>
</protein>
<keyword evidence="3" id="KW-1185">Reference proteome</keyword>
<evidence type="ECO:0000313" key="2">
    <source>
        <dbReference type="EMBL" id="MEJ6010992.1"/>
    </source>
</evidence>
<accession>A0ABU8SAK7</accession>
<gene>
    <name evidence="2" type="ORF">WG900_13800</name>
</gene>
<sequence length="176" mass="18197">MNSQFRPRLAAAQIVALGTCLILSACASAPGYPSLAKRPAERIAGTAQPASPPPVAQAPTPLSPELQARLAQLVGRARAAHAVFTAGKGKADRLSSAARGAAVSSEAWVVATVALAELESRRSEVMISLAELDSLYAREKVDGGDGVSIAAARDQVTAWVADEDAVLAELRGRMRA</sequence>
<dbReference type="PROSITE" id="PS51257">
    <property type="entry name" value="PROKAR_LIPOPROTEIN"/>
    <property type="match status" value="1"/>
</dbReference>
<keyword evidence="1" id="KW-0732">Signal</keyword>
<feature type="signal peptide" evidence="1">
    <location>
        <begin position="1"/>
        <end position="27"/>
    </location>
</feature>
<reference evidence="2 3" key="1">
    <citation type="submission" date="2024-03" db="EMBL/GenBank/DDBJ databases">
        <authorList>
            <person name="Jo J.-H."/>
        </authorList>
    </citation>
    <scope>NUCLEOTIDE SEQUENCE [LARGE SCALE GENOMIC DNA]</scope>
    <source>
        <strain evidence="2 3">AS3R-12</strain>
    </source>
</reference>
<name>A0ABU8SAK7_9SPHN</name>
<dbReference type="Proteomes" id="UP001379235">
    <property type="component" value="Unassembled WGS sequence"/>
</dbReference>